<proteinExistence type="predicted"/>
<dbReference type="PATRIC" id="fig|1705565.3.peg.574"/>
<dbReference type="Gene3D" id="1.10.1760.20">
    <property type="match status" value="1"/>
</dbReference>
<feature type="transmembrane region" description="Helical" evidence="1">
    <location>
        <begin position="13"/>
        <end position="37"/>
    </location>
</feature>
<dbReference type="OrthoDB" id="9799095at2"/>
<dbReference type="RefSeq" id="WP_054404568.1">
    <property type="nucleotide sequence ID" value="NZ_LIUT01000006.1"/>
</dbReference>
<keyword evidence="1" id="KW-0812">Transmembrane</keyword>
<sequence>MPLSTDPYALRKLVVISICASLSVVLGIVEALIPFAVTIPGAKLGLGNILVLTCLVCLGGRDALWLIVLKTLLTAFILGSFSTFLFSMFGALASYLVMYVMLRLGGTQFSLTGVSIAGGVAHNVGQLTAASLVLGTTKIYYYLPFLLGAGIVTGIFVGWAAKHLIESLRRIDPFGMFHTES</sequence>
<gene>
    <name evidence="2" type="ORF">AM231_22265</name>
</gene>
<accession>A0A0M1N3T2</accession>
<dbReference type="InterPro" id="IPR014535">
    <property type="entry name" value="Hpre_diP_synt_I"/>
</dbReference>
<keyword evidence="3" id="KW-1185">Reference proteome</keyword>
<dbReference type="Proteomes" id="UP000036932">
    <property type="component" value="Unassembled WGS sequence"/>
</dbReference>
<dbReference type="InterPro" id="IPR010898">
    <property type="entry name" value="Hpre_diP_synth_I"/>
</dbReference>
<feature type="transmembrane region" description="Helical" evidence="1">
    <location>
        <begin position="109"/>
        <end position="133"/>
    </location>
</feature>
<dbReference type="EMBL" id="LIUT01000006">
    <property type="protein sequence ID" value="KOR76675.1"/>
    <property type="molecule type" value="Genomic_DNA"/>
</dbReference>
<name>A0A0M1N3T2_9BACL</name>
<evidence type="ECO:0000313" key="2">
    <source>
        <dbReference type="EMBL" id="KOR76675.1"/>
    </source>
</evidence>
<organism evidence="2 3">
    <name type="scientific">Paenibacillus solani</name>
    <dbReference type="NCBI Taxonomy" id="1705565"/>
    <lineage>
        <taxon>Bacteria</taxon>
        <taxon>Bacillati</taxon>
        <taxon>Bacillota</taxon>
        <taxon>Bacilli</taxon>
        <taxon>Bacillales</taxon>
        <taxon>Paenibacillaceae</taxon>
        <taxon>Paenibacillus</taxon>
    </lineage>
</organism>
<comment type="caution">
    <text evidence="2">The sequence shown here is derived from an EMBL/GenBank/DDBJ whole genome shotgun (WGS) entry which is preliminary data.</text>
</comment>
<dbReference type="AlphaFoldDB" id="A0A0M1N3T2"/>
<protein>
    <submittedName>
        <fullName evidence="2">Heptaprenyl diphosphate synthase</fullName>
    </submittedName>
</protein>
<keyword evidence="1" id="KW-0472">Membrane</keyword>
<evidence type="ECO:0000256" key="1">
    <source>
        <dbReference type="SAM" id="Phobius"/>
    </source>
</evidence>
<feature type="transmembrane region" description="Helical" evidence="1">
    <location>
        <begin position="75"/>
        <end position="97"/>
    </location>
</feature>
<evidence type="ECO:0000313" key="3">
    <source>
        <dbReference type="Proteomes" id="UP000036932"/>
    </source>
</evidence>
<reference evidence="3" key="1">
    <citation type="submission" date="2015-08" db="EMBL/GenBank/DDBJ databases">
        <title>Genome sequencing project for genomic taxonomy and phylogenomics of Bacillus-like bacteria.</title>
        <authorList>
            <person name="Liu B."/>
            <person name="Wang J."/>
            <person name="Zhu Y."/>
            <person name="Liu G."/>
            <person name="Chen Q."/>
            <person name="Chen Z."/>
            <person name="Lan J."/>
            <person name="Che J."/>
            <person name="Ge C."/>
            <person name="Shi H."/>
            <person name="Pan Z."/>
            <person name="Liu X."/>
        </authorList>
    </citation>
    <scope>NUCLEOTIDE SEQUENCE [LARGE SCALE GENOMIC DNA]</scope>
    <source>
        <strain evidence="3">FJAT-22460</strain>
    </source>
</reference>
<feature type="transmembrane region" description="Helical" evidence="1">
    <location>
        <begin position="139"/>
        <end position="161"/>
    </location>
</feature>
<dbReference type="PIRSF" id="PIRSF027391">
    <property type="entry name" value="Hpre_diP_synt_I"/>
    <property type="match status" value="1"/>
</dbReference>
<dbReference type="Pfam" id="PF07456">
    <property type="entry name" value="Hpre_diP_synt_I"/>
    <property type="match status" value="1"/>
</dbReference>
<feature type="transmembrane region" description="Helical" evidence="1">
    <location>
        <begin position="49"/>
        <end position="69"/>
    </location>
</feature>
<keyword evidence="1" id="KW-1133">Transmembrane helix</keyword>